<comment type="caution">
    <text evidence="2">The sequence shown here is derived from an EMBL/GenBank/DDBJ whole genome shotgun (WGS) entry which is preliminary data.</text>
</comment>
<feature type="region of interest" description="Disordered" evidence="1">
    <location>
        <begin position="30"/>
        <end position="55"/>
    </location>
</feature>
<evidence type="ECO:0008006" key="4">
    <source>
        <dbReference type="Google" id="ProtNLM"/>
    </source>
</evidence>
<gene>
    <name evidence="2" type="ORF">NDI86_21145</name>
</gene>
<reference evidence="2 3" key="1">
    <citation type="submission" date="2022-06" db="EMBL/GenBank/DDBJ databases">
        <title>Halomicroarcula sp. a new haloarchaeum isolate from saline soil.</title>
        <authorList>
            <person name="Strakova D."/>
            <person name="Galisteo C."/>
            <person name="Sanchez-Porro C."/>
            <person name="Ventosa A."/>
        </authorList>
    </citation>
    <scope>NUCLEOTIDE SEQUENCE [LARGE SCALE GENOMIC DNA]</scope>
    <source>
        <strain evidence="2 3">S3CR25-11</strain>
    </source>
</reference>
<feature type="compositionally biased region" description="Low complexity" evidence="1">
    <location>
        <begin position="335"/>
        <end position="348"/>
    </location>
</feature>
<dbReference type="EMBL" id="JAMQOS010000009">
    <property type="protein sequence ID" value="MDS0284609.1"/>
    <property type="molecule type" value="Genomic_DNA"/>
</dbReference>
<keyword evidence="3" id="KW-1185">Reference proteome</keyword>
<accession>A0ABU2FV16</accession>
<dbReference type="Proteomes" id="UP001268864">
    <property type="component" value="Unassembled WGS sequence"/>
</dbReference>
<sequence length="456" mass="50695">MARDSDTHTESQVTADAETIQSWAETHTLVPVRREHADEQRLEVVPESETGADDEELEWAEFEEALRDRGMVVAWSGDDTEDIDVVDRADVVRRATTESEAVEEALVEGETVESEITDRRVVEHVIVEEVTVESEVADREIVQSDIVDVNLLTTAVNQCSVTRAESPTESTADLTWFQPGTQLEDPYDVEIDVEEEWELAREVVERITIESRVVEADVEETETLESDTMRETVDIEGVTETVLEGELVESPETAAAAVEHDRVESQYREDDVIETNLLRRQTIDEEMTVSKEITGQVSEAETVSADAVSHTVVESEIVDQEEYDVDLAATVAATETTTDTEPVDEPATGEPSVAETEMDDAETSDAEMGTEEDHRVTPEEGDEGKTVVNPDGDQVGMVVDVDGGQLYVDPHPSVTDRIRTVLGWSDHDDDSYLLGTDHIDYIDDEQVVLRMEHDAE</sequence>
<feature type="compositionally biased region" description="Basic and acidic residues" evidence="1">
    <location>
        <begin position="32"/>
        <end position="44"/>
    </location>
</feature>
<proteinExistence type="predicted"/>
<dbReference type="RefSeq" id="WP_310902275.1">
    <property type="nucleotide sequence ID" value="NZ_JAMQOS010000009.1"/>
</dbReference>
<evidence type="ECO:0000256" key="1">
    <source>
        <dbReference type="SAM" id="MobiDB-lite"/>
    </source>
</evidence>
<evidence type="ECO:0000313" key="3">
    <source>
        <dbReference type="Proteomes" id="UP001268864"/>
    </source>
</evidence>
<evidence type="ECO:0000313" key="2">
    <source>
        <dbReference type="EMBL" id="MDS0284609.1"/>
    </source>
</evidence>
<organism evidence="2 3">
    <name type="scientific">Haloarcula onubensis</name>
    <dbReference type="NCBI Taxonomy" id="2950539"/>
    <lineage>
        <taxon>Archaea</taxon>
        <taxon>Methanobacteriati</taxon>
        <taxon>Methanobacteriota</taxon>
        <taxon>Stenosarchaea group</taxon>
        <taxon>Halobacteria</taxon>
        <taxon>Halobacteriales</taxon>
        <taxon>Haloarculaceae</taxon>
        <taxon>Haloarcula</taxon>
    </lineage>
</organism>
<feature type="region of interest" description="Disordered" evidence="1">
    <location>
        <begin position="335"/>
        <end position="393"/>
    </location>
</feature>
<feature type="compositionally biased region" description="Acidic residues" evidence="1">
    <location>
        <begin position="356"/>
        <end position="370"/>
    </location>
</feature>
<name>A0ABU2FV16_9EURY</name>
<protein>
    <recommendedName>
        <fullName evidence="4">DUF2382 domain-containing protein</fullName>
    </recommendedName>
</protein>